<protein>
    <submittedName>
        <fullName evidence="2">Uncharacterized protein</fullName>
    </submittedName>
</protein>
<feature type="transmembrane region" description="Helical" evidence="1">
    <location>
        <begin position="14"/>
        <end position="39"/>
    </location>
</feature>
<evidence type="ECO:0000256" key="1">
    <source>
        <dbReference type="SAM" id="Phobius"/>
    </source>
</evidence>
<organism evidence="2 3">
    <name type="scientific">Lophium mytilinum</name>
    <dbReference type="NCBI Taxonomy" id="390894"/>
    <lineage>
        <taxon>Eukaryota</taxon>
        <taxon>Fungi</taxon>
        <taxon>Dikarya</taxon>
        <taxon>Ascomycota</taxon>
        <taxon>Pezizomycotina</taxon>
        <taxon>Dothideomycetes</taxon>
        <taxon>Pleosporomycetidae</taxon>
        <taxon>Mytilinidiales</taxon>
        <taxon>Mytilinidiaceae</taxon>
        <taxon>Lophium</taxon>
    </lineage>
</organism>
<accession>A0A6A6QZW1</accession>
<evidence type="ECO:0000313" key="3">
    <source>
        <dbReference type="Proteomes" id="UP000799750"/>
    </source>
</evidence>
<dbReference type="AlphaFoldDB" id="A0A6A6QZW1"/>
<evidence type="ECO:0000313" key="2">
    <source>
        <dbReference type="EMBL" id="KAF2497143.1"/>
    </source>
</evidence>
<proteinExistence type="predicted"/>
<name>A0A6A6QZW1_9PEZI</name>
<sequence length="126" mass="14247">MCVVKHHPLDVYDWYIIAFCIYVLFLTILFIVLLANLLFKFFRGRPTPKEQQTLVSASYDQSPLLCARCAESEAAEQKLDEKYSPTHSTAADAMASRAAADLHATSKRPRISLLNPPMDDSWTIIL</sequence>
<gene>
    <name evidence="2" type="ORF">BU16DRAFT_526168</name>
</gene>
<keyword evidence="1" id="KW-0472">Membrane</keyword>
<keyword evidence="1" id="KW-1133">Transmembrane helix</keyword>
<keyword evidence="3" id="KW-1185">Reference proteome</keyword>
<reference evidence="2" key="1">
    <citation type="journal article" date="2020" name="Stud. Mycol.">
        <title>101 Dothideomycetes genomes: a test case for predicting lifestyles and emergence of pathogens.</title>
        <authorList>
            <person name="Haridas S."/>
            <person name="Albert R."/>
            <person name="Binder M."/>
            <person name="Bloem J."/>
            <person name="Labutti K."/>
            <person name="Salamov A."/>
            <person name="Andreopoulos B."/>
            <person name="Baker S."/>
            <person name="Barry K."/>
            <person name="Bills G."/>
            <person name="Bluhm B."/>
            <person name="Cannon C."/>
            <person name="Castanera R."/>
            <person name="Culley D."/>
            <person name="Daum C."/>
            <person name="Ezra D."/>
            <person name="Gonzalez J."/>
            <person name="Henrissat B."/>
            <person name="Kuo A."/>
            <person name="Liang C."/>
            <person name="Lipzen A."/>
            <person name="Lutzoni F."/>
            <person name="Magnuson J."/>
            <person name="Mondo S."/>
            <person name="Nolan M."/>
            <person name="Ohm R."/>
            <person name="Pangilinan J."/>
            <person name="Park H.-J."/>
            <person name="Ramirez L."/>
            <person name="Alfaro M."/>
            <person name="Sun H."/>
            <person name="Tritt A."/>
            <person name="Yoshinaga Y."/>
            <person name="Zwiers L.-H."/>
            <person name="Turgeon B."/>
            <person name="Goodwin S."/>
            <person name="Spatafora J."/>
            <person name="Crous P."/>
            <person name="Grigoriev I."/>
        </authorList>
    </citation>
    <scope>NUCLEOTIDE SEQUENCE</scope>
    <source>
        <strain evidence="2">CBS 269.34</strain>
    </source>
</reference>
<dbReference type="EMBL" id="MU004187">
    <property type="protein sequence ID" value="KAF2497143.1"/>
    <property type="molecule type" value="Genomic_DNA"/>
</dbReference>
<dbReference type="Proteomes" id="UP000799750">
    <property type="component" value="Unassembled WGS sequence"/>
</dbReference>
<keyword evidence="1" id="KW-0812">Transmembrane</keyword>